<evidence type="ECO:0000313" key="12">
    <source>
        <dbReference type="Proteomes" id="UP000694867"/>
    </source>
</evidence>
<dbReference type="GO" id="GO:0005886">
    <property type="term" value="C:plasma membrane"/>
    <property type="evidence" value="ECO:0007669"/>
    <property type="project" value="TreeGrafter"/>
</dbReference>
<dbReference type="PANTHER" id="PTHR24235">
    <property type="entry name" value="NEUROPEPTIDE Y RECEPTOR"/>
    <property type="match status" value="1"/>
</dbReference>
<dbReference type="Proteomes" id="UP000694867">
    <property type="component" value="Unplaced"/>
</dbReference>
<dbReference type="SMART" id="SM01381">
    <property type="entry name" value="7TM_GPCR_Srsx"/>
    <property type="match status" value="1"/>
</dbReference>
<dbReference type="Pfam" id="PF00001">
    <property type="entry name" value="7tm_1"/>
    <property type="match status" value="2"/>
</dbReference>
<evidence type="ECO:0000256" key="9">
    <source>
        <dbReference type="RuleBase" id="RU000688"/>
    </source>
</evidence>
<feature type="domain" description="G-protein coupled receptors family 1 profile" evidence="11">
    <location>
        <begin position="16"/>
        <end position="271"/>
    </location>
</feature>
<dbReference type="PRINTS" id="PR01012">
    <property type="entry name" value="NRPEPTIDEYR"/>
</dbReference>
<protein>
    <submittedName>
        <fullName evidence="13">Uncharacterized protein LOC100897503</fullName>
    </submittedName>
</protein>
<evidence type="ECO:0000256" key="10">
    <source>
        <dbReference type="SAM" id="Phobius"/>
    </source>
</evidence>
<dbReference type="PROSITE" id="PS50262">
    <property type="entry name" value="G_PROTEIN_RECEP_F1_2"/>
    <property type="match status" value="2"/>
</dbReference>
<dbReference type="Gene3D" id="1.20.1070.10">
    <property type="entry name" value="Rhodopsin 7-helix transmembrane proteins"/>
    <property type="match status" value="2"/>
</dbReference>
<feature type="transmembrane region" description="Helical" evidence="10">
    <location>
        <begin position="213"/>
        <end position="231"/>
    </location>
</feature>
<evidence type="ECO:0000256" key="1">
    <source>
        <dbReference type="ARBA" id="ARBA00004141"/>
    </source>
</evidence>
<evidence type="ECO:0000256" key="2">
    <source>
        <dbReference type="ARBA" id="ARBA00010663"/>
    </source>
</evidence>
<dbReference type="FunFam" id="1.20.1070.10:FF:000324">
    <property type="entry name" value="Uncharacterized protein"/>
    <property type="match status" value="2"/>
</dbReference>
<accession>A0AAJ6W0L3</accession>
<keyword evidence="8 9" id="KW-0807">Transducer</keyword>
<evidence type="ECO:0000256" key="6">
    <source>
        <dbReference type="ARBA" id="ARBA00023136"/>
    </source>
</evidence>
<dbReference type="GO" id="GO:0042923">
    <property type="term" value="F:neuropeptide binding"/>
    <property type="evidence" value="ECO:0007669"/>
    <property type="project" value="TreeGrafter"/>
</dbReference>
<feature type="transmembrane region" description="Helical" evidence="10">
    <location>
        <begin position="159"/>
        <end position="183"/>
    </location>
</feature>
<feature type="transmembrane region" description="Helical" evidence="10">
    <location>
        <begin position="481"/>
        <end position="508"/>
    </location>
</feature>
<evidence type="ECO:0000256" key="7">
    <source>
        <dbReference type="ARBA" id="ARBA00023170"/>
    </source>
</evidence>
<keyword evidence="3 9" id="KW-0812">Transmembrane</keyword>
<feature type="domain" description="G-protein coupled receptors family 1 profile" evidence="11">
    <location>
        <begin position="424"/>
        <end position="683"/>
    </location>
</feature>
<feature type="transmembrane region" description="Helical" evidence="10">
    <location>
        <begin position="37"/>
        <end position="61"/>
    </location>
</feature>
<organism evidence="12 13">
    <name type="scientific">Galendromus occidentalis</name>
    <name type="common">western predatory mite</name>
    <dbReference type="NCBI Taxonomy" id="34638"/>
    <lineage>
        <taxon>Eukaryota</taxon>
        <taxon>Metazoa</taxon>
        <taxon>Ecdysozoa</taxon>
        <taxon>Arthropoda</taxon>
        <taxon>Chelicerata</taxon>
        <taxon>Arachnida</taxon>
        <taxon>Acari</taxon>
        <taxon>Parasitiformes</taxon>
        <taxon>Mesostigmata</taxon>
        <taxon>Gamasina</taxon>
        <taxon>Phytoseioidea</taxon>
        <taxon>Phytoseiidae</taxon>
        <taxon>Typhlodrominae</taxon>
        <taxon>Galendromus</taxon>
    </lineage>
</organism>
<sequence length="772" mass="87773">MFYVIYTVIFVIGIAGNLLVCFIVIRIPSMQSVTNYFIANLAVSDILMCVLAVPFTSAHIVMGTWLFGETLCHIVPFAQGVSVYVSTFTLVAIAIDRYIVIVHPFSKRMQLRCCCVTIACIWAAACVFTSPYGIFIQHFQVARGTYCQENWPSENSRQFFSMGTTILQFLLPLLAVGFCYMRVCCKLRQRVRKKSARAGRVLEQQRTRRTNRMLIVMVVVFGASWMPLNVHNLWLDFHIPAASFSASLDNVIFFVCHAIAMSSTCYNPFLYAWLNENFRKEFKLVLPGFRASILSRSICRSDSQTKIERTQNGNINQLDNTVQDSYLPKSSNCEPSSTTLPTLISVRYSATEDQIFLTMENVVDVSALLDSLSDNETREALRMLELNVSMNVPYANHQDERPSILVQFILTIVYAMIFVVGVSGNLLVCYVVIRNKHMRTVTNYFITNLGLADIMLCTLAGPITVTDYLLNNWIFGETLCHLIPCALGVSVYLSVLTLMSIAIDRYFVILHPFRDRMRKFTCLMLIAFTWVVSVLLTLPYGINMDYRPATEETGRAYCFEAWPEDGHRQMFTSTTAIVQFMAPFVVTAFCYIRVWYRLRDRSINKPGAKSVLKEELDRKRKRRTNRMLIAMVLIFGASWLPMNMHHLMVDFNKAYAVWRHANTTFFITHAFAMSSACYNPFLYAWLNENFRKEFKLVLPCFFSKAISVRTSVRNNNTPADAPEATAVNGAEQSCQKPLLAPTQCSDLMDSKVSGIRTKTSCITANLMTTCDV</sequence>
<comment type="subcellular location">
    <subcellularLocation>
        <location evidence="1">Membrane</location>
        <topology evidence="1">Multi-pass membrane protein</topology>
    </subcellularLocation>
</comment>
<feature type="transmembrane region" description="Helical" evidence="10">
    <location>
        <begin position="6"/>
        <end position="25"/>
    </location>
</feature>
<evidence type="ECO:0000256" key="3">
    <source>
        <dbReference type="ARBA" id="ARBA00022692"/>
    </source>
</evidence>
<name>A0AAJ6W0L3_9ACAR</name>
<feature type="transmembrane region" description="Helical" evidence="10">
    <location>
        <begin position="627"/>
        <end position="644"/>
    </location>
</feature>
<keyword evidence="12" id="KW-1185">Reference proteome</keyword>
<keyword evidence="5 9" id="KW-0297">G-protein coupled receptor</keyword>
<evidence type="ECO:0000313" key="13">
    <source>
        <dbReference type="RefSeq" id="XP_003747913.3"/>
    </source>
</evidence>
<keyword evidence="7 9" id="KW-0675">Receptor</keyword>
<dbReference type="KEGG" id="goe:100897503"/>
<evidence type="ECO:0000256" key="8">
    <source>
        <dbReference type="ARBA" id="ARBA00023224"/>
    </source>
</evidence>
<keyword evidence="6 10" id="KW-0472">Membrane</keyword>
<feature type="transmembrane region" description="Helical" evidence="10">
    <location>
        <begin position="408"/>
        <end position="433"/>
    </location>
</feature>
<dbReference type="GeneID" id="100897503"/>
<reference evidence="13" key="1">
    <citation type="submission" date="2025-08" db="UniProtKB">
        <authorList>
            <consortium name="RefSeq"/>
        </authorList>
    </citation>
    <scope>IDENTIFICATION</scope>
</reference>
<dbReference type="GO" id="GO:0004983">
    <property type="term" value="F:neuropeptide Y receptor activity"/>
    <property type="evidence" value="ECO:0007669"/>
    <property type="project" value="InterPro"/>
</dbReference>
<comment type="similarity">
    <text evidence="2 9">Belongs to the G-protein coupled receptor 1 family.</text>
</comment>
<dbReference type="GO" id="GO:0043005">
    <property type="term" value="C:neuron projection"/>
    <property type="evidence" value="ECO:0007669"/>
    <property type="project" value="TreeGrafter"/>
</dbReference>
<dbReference type="InterPro" id="IPR000611">
    <property type="entry name" value="NPY_rcpt"/>
</dbReference>
<dbReference type="AlphaFoldDB" id="A0AAJ6W0L3"/>
<feature type="transmembrane region" description="Helical" evidence="10">
    <location>
        <begin position="113"/>
        <end position="139"/>
    </location>
</feature>
<feature type="transmembrane region" description="Helical" evidence="10">
    <location>
        <begin position="520"/>
        <end position="542"/>
    </location>
</feature>
<feature type="transmembrane region" description="Helical" evidence="10">
    <location>
        <begin position="664"/>
        <end position="686"/>
    </location>
</feature>
<dbReference type="RefSeq" id="XP_003747913.3">
    <property type="nucleotide sequence ID" value="XM_003747865.3"/>
</dbReference>
<keyword evidence="4 10" id="KW-1133">Transmembrane helix</keyword>
<dbReference type="PRINTS" id="PR00237">
    <property type="entry name" value="GPCRRHODOPSN"/>
</dbReference>
<gene>
    <name evidence="13" type="primary">LOC100897503</name>
</gene>
<evidence type="ECO:0000259" key="11">
    <source>
        <dbReference type="PROSITE" id="PS50262"/>
    </source>
</evidence>
<dbReference type="InterPro" id="IPR000276">
    <property type="entry name" value="GPCR_Rhodpsn"/>
</dbReference>
<proteinExistence type="inferred from homology"/>
<feature type="transmembrane region" description="Helical" evidence="10">
    <location>
        <begin position="81"/>
        <end position="101"/>
    </location>
</feature>
<dbReference type="CDD" id="cd15203">
    <property type="entry name" value="7tmA_NPYR-like"/>
    <property type="match status" value="2"/>
</dbReference>
<evidence type="ECO:0000256" key="4">
    <source>
        <dbReference type="ARBA" id="ARBA00022989"/>
    </source>
</evidence>
<dbReference type="PROSITE" id="PS00237">
    <property type="entry name" value="G_PROTEIN_RECEP_F1_1"/>
    <property type="match status" value="2"/>
</dbReference>
<dbReference type="InterPro" id="IPR017452">
    <property type="entry name" value="GPCR_Rhodpsn_7TM"/>
</dbReference>
<dbReference type="SUPFAM" id="SSF81321">
    <property type="entry name" value="Family A G protein-coupled receptor-like"/>
    <property type="match status" value="2"/>
</dbReference>
<dbReference type="PANTHER" id="PTHR24235:SF29">
    <property type="entry name" value="GH23382P"/>
    <property type="match status" value="1"/>
</dbReference>
<evidence type="ECO:0000256" key="5">
    <source>
        <dbReference type="ARBA" id="ARBA00023040"/>
    </source>
</evidence>
<feature type="transmembrane region" description="Helical" evidence="10">
    <location>
        <begin position="576"/>
        <end position="596"/>
    </location>
</feature>